<evidence type="ECO:0000313" key="2">
    <source>
        <dbReference type="Proteomes" id="UP000250043"/>
    </source>
</evidence>
<keyword evidence="2" id="KW-1185">Reference proteome</keyword>
<dbReference type="Proteomes" id="UP000250043">
    <property type="component" value="Unassembled WGS sequence"/>
</dbReference>
<dbReference type="EMBL" id="KV722658">
    <property type="protein sequence ID" value="OCH84567.1"/>
    <property type="molecule type" value="Genomic_DNA"/>
</dbReference>
<reference evidence="1 2" key="1">
    <citation type="submission" date="2016-07" db="EMBL/GenBank/DDBJ databases">
        <title>Draft genome of the white-rot fungus Obba rivulosa 3A-2.</title>
        <authorList>
            <consortium name="DOE Joint Genome Institute"/>
            <person name="Miettinen O."/>
            <person name="Riley R."/>
            <person name="Acob R."/>
            <person name="Barry K."/>
            <person name="Cullen D."/>
            <person name="De Vries R."/>
            <person name="Hainaut M."/>
            <person name="Hatakka A."/>
            <person name="Henrissat B."/>
            <person name="Hilden K."/>
            <person name="Kuo R."/>
            <person name="Labutti K."/>
            <person name="Lipzen A."/>
            <person name="Makela M.R."/>
            <person name="Sandor L."/>
            <person name="Spatafora J.W."/>
            <person name="Grigoriev I.V."/>
            <person name="Hibbett D.S."/>
        </authorList>
    </citation>
    <scope>NUCLEOTIDE SEQUENCE [LARGE SCALE GENOMIC DNA]</scope>
    <source>
        <strain evidence="1 2">3A-2</strain>
    </source>
</reference>
<name>A0A8E2DF97_9APHY</name>
<dbReference type="AlphaFoldDB" id="A0A8E2DF97"/>
<organism evidence="1 2">
    <name type="scientific">Obba rivulosa</name>
    <dbReference type="NCBI Taxonomy" id="1052685"/>
    <lineage>
        <taxon>Eukaryota</taxon>
        <taxon>Fungi</taxon>
        <taxon>Dikarya</taxon>
        <taxon>Basidiomycota</taxon>
        <taxon>Agaricomycotina</taxon>
        <taxon>Agaricomycetes</taxon>
        <taxon>Polyporales</taxon>
        <taxon>Gelatoporiaceae</taxon>
        <taxon>Obba</taxon>
    </lineage>
</organism>
<evidence type="ECO:0000313" key="1">
    <source>
        <dbReference type="EMBL" id="OCH84567.1"/>
    </source>
</evidence>
<accession>A0A8E2DF97</accession>
<sequence length="110" mass="12307">MERPLNHMQSGLRVDTDDGRRQTLTKPLLTYLGHSQCCRRPMLLRAKRDGCCRLFSPWQRNIASGISTLTVLLVVFSNLNNQAIFTGFSETSCTIPSTSPRHAQTISGLD</sequence>
<proteinExistence type="predicted"/>
<protein>
    <submittedName>
        <fullName evidence="1">Uncharacterized protein</fullName>
    </submittedName>
</protein>
<gene>
    <name evidence="1" type="ORF">OBBRIDRAFT_391097</name>
</gene>